<gene>
    <name evidence="2" type="ORF">GGR12_000746</name>
</gene>
<name>A0A7W6JBA3_9CAUL</name>
<feature type="chain" id="PRO_5030718523" description="Chemotaxis protein" evidence="1">
    <location>
        <begin position="24"/>
        <end position="353"/>
    </location>
</feature>
<dbReference type="EMBL" id="JACIDM010000001">
    <property type="protein sequence ID" value="MBB4081907.1"/>
    <property type="molecule type" value="Genomic_DNA"/>
</dbReference>
<keyword evidence="1" id="KW-0732">Signal</keyword>
<reference evidence="2 3" key="1">
    <citation type="submission" date="2020-08" db="EMBL/GenBank/DDBJ databases">
        <title>Genomic Encyclopedia of Type Strains, Phase IV (KMG-IV): sequencing the most valuable type-strain genomes for metagenomic binning, comparative biology and taxonomic classification.</title>
        <authorList>
            <person name="Goeker M."/>
        </authorList>
    </citation>
    <scope>NUCLEOTIDE SEQUENCE [LARGE SCALE GENOMIC DNA]</scope>
    <source>
        <strain evidence="2 3">DSM 23960</strain>
    </source>
</reference>
<comment type="caution">
    <text evidence="2">The sequence shown here is derived from an EMBL/GenBank/DDBJ whole genome shotgun (WGS) entry which is preliminary data.</text>
</comment>
<accession>A0A7W6JBA3</accession>
<proteinExistence type="predicted"/>
<dbReference type="Proteomes" id="UP000529946">
    <property type="component" value="Unassembled WGS sequence"/>
</dbReference>
<sequence>MNTNLWAAALGAAMVLGWTPAAAAPPPGSGAPALEQPGANEDELARQWLADSARWSTAYSEILSARTDRIGRFSDATAQFIDRVDAGDRAGARAWAEAWIAAERSGMAGERATFDTLPTDPPALPGFLVEYPEARAVRLGYIEFRDGLATFLRQTDAAFADYSNLMITATSGRDQDRLALINGVMMLSAAAIDSEIILLRTMRSKPGEPQHHLVSAMLESDYAMSAWMKQFAATLLGKEVDRDLVATEMRQRAAAASQQADDLAAAARQSRTEMNAAMQQAGMAQVFGAAMDSYIESANVEREIAALLTKLADKTAAGDLEGQLALSQAMEGLGTRRMTLQQDRAAMVAAVSD</sequence>
<dbReference type="RefSeq" id="WP_183203042.1">
    <property type="nucleotide sequence ID" value="NZ_BAAAER010000004.1"/>
</dbReference>
<protein>
    <recommendedName>
        <fullName evidence="4">Chemotaxis protein</fullName>
    </recommendedName>
</protein>
<feature type="signal peptide" evidence="1">
    <location>
        <begin position="1"/>
        <end position="23"/>
    </location>
</feature>
<evidence type="ECO:0000313" key="2">
    <source>
        <dbReference type="EMBL" id="MBB4081907.1"/>
    </source>
</evidence>
<evidence type="ECO:0000313" key="3">
    <source>
        <dbReference type="Proteomes" id="UP000529946"/>
    </source>
</evidence>
<evidence type="ECO:0000256" key="1">
    <source>
        <dbReference type="SAM" id="SignalP"/>
    </source>
</evidence>
<keyword evidence="3" id="KW-1185">Reference proteome</keyword>
<dbReference type="AlphaFoldDB" id="A0A7W6JBA3"/>
<evidence type="ECO:0008006" key="4">
    <source>
        <dbReference type="Google" id="ProtNLM"/>
    </source>
</evidence>
<organism evidence="2 3">
    <name type="scientific">Brevundimonas lenta</name>
    <dbReference type="NCBI Taxonomy" id="424796"/>
    <lineage>
        <taxon>Bacteria</taxon>
        <taxon>Pseudomonadati</taxon>
        <taxon>Pseudomonadota</taxon>
        <taxon>Alphaproteobacteria</taxon>
        <taxon>Caulobacterales</taxon>
        <taxon>Caulobacteraceae</taxon>
        <taxon>Brevundimonas</taxon>
    </lineage>
</organism>